<dbReference type="SUPFAM" id="SSF69593">
    <property type="entry name" value="Glycerol-3-phosphate (1)-acyltransferase"/>
    <property type="match status" value="1"/>
</dbReference>
<dbReference type="GeneID" id="6749524"/>
<feature type="domain" description="Phospholipid/glycerol acyltransferase" evidence="5">
    <location>
        <begin position="81"/>
        <end position="203"/>
    </location>
</feature>
<keyword evidence="3" id="KW-0012">Acyltransferase</keyword>
<dbReference type="GO" id="GO:0012505">
    <property type="term" value="C:endomembrane system"/>
    <property type="evidence" value="ECO:0000318"/>
    <property type="project" value="GO_Central"/>
</dbReference>
<evidence type="ECO:0000313" key="6">
    <source>
        <dbReference type="EMBL" id="EDV29828.1"/>
    </source>
</evidence>
<feature type="transmembrane region" description="Helical" evidence="4">
    <location>
        <begin position="46"/>
        <end position="63"/>
    </location>
</feature>
<evidence type="ECO:0000313" key="7">
    <source>
        <dbReference type="Proteomes" id="UP000009022"/>
    </source>
</evidence>
<dbReference type="Pfam" id="PF16076">
    <property type="entry name" value="Acyltransf_C"/>
    <property type="match status" value="1"/>
</dbReference>
<proteinExistence type="inferred from homology"/>
<dbReference type="EMBL" id="DS985241">
    <property type="protein sequence ID" value="EDV29828.1"/>
    <property type="molecule type" value="Genomic_DNA"/>
</dbReference>
<dbReference type="PANTHER" id="PTHR10983">
    <property type="entry name" value="1-ACYLGLYCEROL-3-PHOSPHATE ACYLTRANSFERASE-RELATED"/>
    <property type="match status" value="1"/>
</dbReference>
<evidence type="ECO:0000256" key="3">
    <source>
        <dbReference type="ARBA" id="ARBA00023315"/>
    </source>
</evidence>
<dbReference type="GO" id="GO:0036149">
    <property type="term" value="P:phosphatidylinositol acyl-chain remodeling"/>
    <property type="evidence" value="ECO:0000318"/>
    <property type="project" value="GO_Central"/>
</dbReference>
<feature type="transmembrane region" description="Helical" evidence="4">
    <location>
        <begin position="12"/>
        <end position="34"/>
    </location>
</feature>
<evidence type="ECO:0000256" key="1">
    <source>
        <dbReference type="ARBA" id="ARBA00008655"/>
    </source>
</evidence>
<dbReference type="InterPro" id="IPR002123">
    <property type="entry name" value="Plipid/glycerol_acylTrfase"/>
</dbReference>
<dbReference type="InterPro" id="IPR032098">
    <property type="entry name" value="Acyltransf_C"/>
</dbReference>
<keyword evidence="4" id="KW-0472">Membrane</keyword>
<dbReference type="PhylomeDB" id="B3RJJ2"/>
<dbReference type="KEGG" id="tad:TRIADDRAFT_52645"/>
<dbReference type="FunCoup" id="B3RJJ2">
    <property type="interactions" value="1275"/>
</dbReference>
<reference evidence="6 7" key="1">
    <citation type="journal article" date="2008" name="Nature">
        <title>The Trichoplax genome and the nature of placozoans.</title>
        <authorList>
            <person name="Srivastava M."/>
            <person name="Begovic E."/>
            <person name="Chapman J."/>
            <person name="Putnam N.H."/>
            <person name="Hellsten U."/>
            <person name="Kawashima T."/>
            <person name="Kuo A."/>
            <person name="Mitros T."/>
            <person name="Salamov A."/>
            <person name="Carpenter M.L."/>
            <person name="Signorovitch A.Y."/>
            <person name="Moreno M.A."/>
            <person name="Kamm K."/>
            <person name="Grimwood J."/>
            <person name="Schmutz J."/>
            <person name="Shapiro H."/>
            <person name="Grigoriev I.V."/>
            <person name="Buss L.W."/>
            <person name="Schierwater B."/>
            <person name="Dellaporta S.L."/>
            <person name="Rokhsar D.S."/>
        </authorList>
    </citation>
    <scope>NUCLEOTIDE SEQUENCE [LARGE SCALE GENOMIC DNA]</scope>
    <source>
        <strain evidence="6 7">Grell-BS-1999</strain>
    </source>
</reference>
<keyword evidence="7" id="KW-1185">Reference proteome</keyword>
<dbReference type="eggNOG" id="KOG1505">
    <property type="taxonomic scope" value="Eukaryota"/>
</dbReference>
<evidence type="ECO:0000256" key="4">
    <source>
        <dbReference type="SAM" id="Phobius"/>
    </source>
</evidence>
<dbReference type="OrthoDB" id="186786at2759"/>
<gene>
    <name evidence="6" type="ORF">TRIADDRAFT_52645</name>
</gene>
<dbReference type="CTD" id="6749524"/>
<dbReference type="PANTHER" id="PTHR10983:SF16">
    <property type="entry name" value="LYSOCARDIOLIPIN ACYLTRANSFERASE 1"/>
    <property type="match status" value="1"/>
</dbReference>
<dbReference type="RefSeq" id="XP_002109030.1">
    <property type="nucleotide sequence ID" value="XM_002108994.1"/>
</dbReference>
<dbReference type="STRING" id="10228.B3RJJ2"/>
<dbReference type="GO" id="GO:0016746">
    <property type="term" value="F:acyltransferase activity"/>
    <property type="evidence" value="ECO:0000318"/>
    <property type="project" value="GO_Central"/>
</dbReference>
<evidence type="ECO:0000259" key="5">
    <source>
        <dbReference type="SMART" id="SM00563"/>
    </source>
</evidence>
<organism evidence="6 7">
    <name type="scientific">Trichoplax adhaerens</name>
    <name type="common">Trichoplax reptans</name>
    <dbReference type="NCBI Taxonomy" id="10228"/>
    <lineage>
        <taxon>Eukaryota</taxon>
        <taxon>Metazoa</taxon>
        <taxon>Placozoa</taxon>
        <taxon>Uniplacotomia</taxon>
        <taxon>Trichoplacea</taxon>
        <taxon>Trichoplacidae</taxon>
        <taxon>Trichoplax</taxon>
    </lineage>
</organism>
<feature type="transmembrane region" description="Helical" evidence="4">
    <location>
        <begin position="302"/>
        <end position="322"/>
    </location>
</feature>
<protein>
    <recommendedName>
        <fullName evidence="5">Phospholipid/glycerol acyltransferase domain-containing protein</fullName>
    </recommendedName>
</protein>
<accession>B3RJJ2</accession>
<dbReference type="GO" id="GO:0005783">
    <property type="term" value="C:endoplasmic reticulum"/>
    <property type="evidence" value="ECO:0000318"/>
    <property type="project" value="GO_Central"/>
</dbReference>
<name>B3RJJ2_TRIAD</name>
<keyword evidence="2" id="KW-0808">Transferase</keyword>
<keyword evidence="4" id="KW-0812">Transmembrane</keyword>
<dbReference type="Pfam" id="PF01553">
    <property type="entry name" value="Acyltransferase"/>
    <property type="match status" value="1"/>
</dbReference>
<dbReference type="InParanoid" id="B3RJJ2"/>
<dbReference type="SMART" id="SM00563">
    <property type="entry name" value="PlsC"/>
    <property type="match status" value="1"/>
</dbReference>
<sequence length="364" mass="43645">MASVIAGMLIIIYYLLTSLCGTVIFMSPAFIFMLCSPKLFRWWNDLMYWWWSAFITGIYEVFFDTKVFVTGDLPQDPKERCIIIMNHRTRQDWLLFWAVSHRYFAVENIKIILRGDLKYVPGVGWGMQMLNFIFLKRKWEKDRIVFSRTLDYFNDIDYPAKIIIFPEGTNYEEISALRGYKYANIHGLQQYEYCLHPRVTGFAFLVSKLREKRLDAVYDVTVAYPKTMPQSEMTLLKGNIPEELHYQIKRYDNSELPEDQEELGEWCKKRWAEKEDRLRQFYTVDKTFDGNNTPDTTGKFKFILATLFWILIVPISMYLTYYNTILRYHVIIVSSLYFICGYMRGLEVISIDWYYYWYGKKKRN</sequence>
<comment type="similarity">
    <text evidence="1">Belongs to the 1-acyl-sn-glycerol-3-phosphate acyltransferase family.</text>
</comment>
<dbReference type="CDD" id="cd07990">
    <property type="entry name" value="LPLAT_LCLAT1-like"/>
    <property type="match status" value="1"/>
</dbReference>
<keyword evidence="4" id="KW-1133">Transmembrane helix</keyword>
<dbReference type="AlphaFoldDB" id="B3RJJ2"/>
<evidence type="ECO:0000256" key="2">
    <source>
        <dbReference type="ARBA" id="ARBA00022679"/>
    </source>
</evidence>
<dbReference type="Proteomes" id="UP000009022">
    <property type="component" value="Unassembled WGS sequence"/>
</dbReference>
<dbReference type="OMA" id="VANHVAW"/>
<dbReference type="HOGENOM" id="CLU_041844_4_0_1"/>
<feature type="transmembrane region" description="Helical" evidence="4">
    <location>
        <begin position="328"/>
        <end position="355"/>
    </location>
</feature>